<dbReference type="Pfam" id="PF13458">
    <property type="entry name" value="Peripla_BP_6"/>
    <property type="match status" value="1"/>
</dbReference>
<sequence>MKKFRLLAFLMMLSFVFVLAGCMEGMSDDTSSEEDTEAEAEADAEVEAPETEEGDEVVNIGFSGPLSGPAAFYGERSLNGMKLAVEEINESGGFEIDDQSYKLNLVPLDDKYLPNETAANAKRLVQEDQTPIIYSPHSGGIKAMQVFNEQENFLIGAYTSEPGVTAEGNELTVRIPPRYDGYMEPFTDYTMERFGNKIAALPTASQYGKDWSEHLLPHWEEEGGEVVYDASIDFSKETDFFTTVTNALENDPDVLFIGGPSEPTAKLAKQARELGFEGGFIIMDQAKLDEMRKIVGEETYDMFEGSVGVTPLVDSEYPGTDQFVETYREEHDEDPGSEAGFHYVSVYIFMEAMKAAGTVDDPTAIRSHIQAGLEQLPEDKEVYSIPEIGDDGGFKTGLSMAAVEDGEIVSIEVEE</sequence>
<dbReference type="SUPFAM" id="SSF53822">
    <property type="entry name" value="Periplasmic binding protein-like I"/>
    <property type="match status" value="1"/>
</dbReference>
<proteinExistence type="inferred from homology"/>
<evidence type="ECO:0000256" key="2">
    <source>
        <dbReference type="ARBA" id="ARBA00022729"/>
    </source>
</evidence>
<dbReference type="PANTHER" id="PTHR30483:SF6">
    <property type="entry name" value="PERIPLASMIC BINDING PROTEIN OF ABC TRANSPORTER FOR NATURAL AMINO ACIDS"/>
    <property type="match status" value="1"/>
</dbReference>
<evidence type="ECO:0000313" key="6">
    <source>
        <dbReference type="EMBL" id="MFC7062140.1"/>
    </source>
</evidence>
<gene>
    <name evidence="6" type="ORF">ACFQIC_09750</name>
</gene>
<feature type="domain" description="Leucine-binding protein" evidence="5">
    <location>
        <begin position="58"/>
        <end position="378"/>
    </location>
</feature>
<dbReference type="EMBL" id="JBHSZV010000025">
    <property type="protein sequence ID" value="MFC7062140.1"/>
    <property type="molecule type" value="Genomic_DNA"/>
</dbReference>
<feature type="region of interest" description="Disordered" evidence="3">
    <location>
        <begin position="26"/>
        <end position="54"/>
    </location>
</feature>
<comment type="caution">
    <text evidence="6">The sequence shown here is derived from an EMBL/GenBank/DDBJ whole genome shotgun (WGS) entry which is preliminary data.</text>
</comment>
<dbReference type="PANTHER" id="PTHR30483">
    <property type="entry name" value="LEUCINE-SPECIFIC-BINDING PROTEIN"/>
    <property type="match status" value="1"/>
</dbReference>
<dbReference type="InterPro" id="IPR051010">
    <property type="entry name" value="BCAA_transport"/>
</dbReference>
<reference evidence="7" key="1">
    <citation type="journal article" date="2019" name="Int. J. Syst. Evol. Microbiol.">
        <title>The Global Catalogue of Microorganisms (GCM) 10K type strain sequencing project: providing services to taxonomists for standard genome sequencing and annotation.</title>
        <authorList>
            <consortium name="The Broad Institute Genomics Platform"/>
            <consortium name="The Broad Institute Genome Sequencing Center for Infectious Disease"/>
            <person name="Wu L."/>
            <person name="Ma J."/>
        </authorList>
    </citation>
    <scope>NUCLEOTIDE SEQUENCE [LARGE SCALE GENOMIC DNA]</scope>
    <source>
        <strain evidence="7">CGMCC 4.1621</strain>
    </source>
</reference>
<protein>
    <submittedName>
        <fullName evidence="6">ABC transporter substrate-binding protein</fullName>
    </submittedName>
</protein>
<dbReference type="CDD" id="cd06336">
    <property type="entry name" value="PBP1_ABC_ligand_binding-like"/>
    <property type="match status" value="1"/>
</dbReference>
<dbReference type="Proteomes" id="UP001596410">
    <property type="component" value="Unassembled WGS sequence"/>
</dbReference>
<organism evidence="6 7">
    <name type="scientific">Halobacillus seohaensis</name>
    <dbReference type="NCBI Taxonomy" id="447421"/>
    <lineage>
        <taxon>Bacteria</taxon>
        <taxon>Bacillati</taxon>
        <taxon>Bacillota</taxon>
        <taxon>Bacilli</taxon>
        <taxon>Bacillales</taxon>
        <taxon>Bacillaceae</taxon>
        <taxon>Halobacillus</taxon>
    </lineage>
</organism>
<feature type="signal peptide" evidence="4">
    <location>
        <begin position="1"/>
        <end position="20"/>
    </location>
</feature>
<name>A0ABW2EIM0_9BACI</name>
<evidence type="ECO:0000259" key="5">
    <source>
        <dbReference type="Pfam" id="PF13458"/>
    </source>
</evidence>
<feature type="chain" id="PRO_5046557673" evidence="4">
    <location>
        <begin position="21"/>
        <end position="415"/>
    </location>
</feature>
<keyword evidence="2 4" id="KW-0732">Signal</keyword>
<evidence type="ECO:0000256" key="4">
    <source>
        <dbReference type="SAM" id="SignalP"/>
    </source>
</evidence>
<comment type="similarity">
    <text evidence="1">Belongs to the leucine-binding protein family.</text>
</comment>
<keyword evidence="7" id="KW-1185">Reference proteome</keyword>
<evidence type="ECO:0000256" key="3">
    <source>
        <dbReference type="SAM" id="MobiDB-lite"/>
    </source>
</evidence>
<dbReference type="RefSeq" id="WP_204708079.1">
    <property type="nucleotide sequence ID" value="NZ_JBHSZV010000025.1"/>
</dbReference>
<evidence type="ECO:0000313" key="7">
    <source>
        <dbReference type="Proteomes" id="UP001596410"/>
    </source>
</evidence>
<accession>A0ABW2EIM0</accession>
<dbReference type="Gene3D" id="3.40.50.2300">
    <property type="match status" value="2"/>
</dbReference>
<dbReference type="PROSITE" id="PS51257">
    <property type="entry name" value="PROKAR_LIPOPROTEIN"/>
    <property type="match status" value="1"/>
</dbReference>
<dbReference type="InterPro" id="IPR028081">
    <property type="entry name" value="Leu-bd"/>
</dbReference>
<dbReference type="InterPro" id="IPR028082">
    <property type="entry name" value="Peripla_BP_I"/>
</dbReference>
<evidence type="ECO:0000256" key="1">
    <source>
        <dbReference type="ARBA" id="ARBA00010062"/>
    </source>
</evidence>